<protein>
    <submittedName>
        <fullName evidence="3">Glycosyltransferase family 9 protein</fullName>
    </submittedName>
</protein>
<evidence type="ECO:0000313" key="3">
    <source>
        <dbReference type="EMBL" id="MFC0319524.1"/>
    </source>
</evidence>
<sequence length="321" mass="36512">MKSIAIFRALQLGDFLCAIPAIRSLRQAYPNARIAWIGLPGTQHLQHRFANYIDEFIPFPGYPGLPEQPIEPKKILAFLQDMQRRKFDLVIQMQGNGTYVNALVSLFDANKLAGFFKDSLFRPNNEHFVPYPEHLHEIERHLYLMHHLGIPDAGKQLEFPLLKDDRHICEKFHLTPGNFVCIHPGSRGESRRWNPKYFAQIANRCLEAGYDVAITGTKEEETIANELSAHMNRPPLFLVGQTDLDEIALLLKQARGLLSNCTGVAHIAYALQVPAVVVSMDGEPHRWGPLTPTRQQIIDCQRKPNVEKVLQHFNNTVLCNI</sequence>
<dbReference type="RefSeq" id="WP_130855886.1">
    <property type="nucleotide sequence ID" value="NZ_JBHLWO010000002.1"/>
</dbReference>
<dbReference type="Pfam" id="PF01075">
    <property type="entry name" value="Glyco_transf_9"/>
    <property type="match status" value="1"/>
</dbReference>
<keyword evidence="1" id="KW-0328">Glycosyltransferase</keyword>
<organism evidence="3 4">
    <name type="scientific">Olivibacter oleidegradans</name>
    <dbReference type="NCBI Taxonomy" id="760123"/>
    <lineage>
        <taxon>Bacteria</taxon>
        <taxon>Pseudomonadati</taxon>
        <taxon>Bacteroidota</taxon>
        <taxon>Sphingobacteriia</taxon>
        <taxon>Sphingobacteriales</taxon>
        <taxon>Sphingobacteriaceae</taxon>
        <taxon>Olivibacter</taxon>
    </lineage>
</organism>
<dbReference type="InterPro" id="IPR002201">
    <property type="entry name" value="Glyco_trans_9"/>
</dbReference>
<keyword evidence="4" id="KW-1185">Reference proteome</keyword>
<evidence type="ECO:0000313" key="4">
    <source>
        <dbReference type="Proteomes" id="UP001589774"/>
    </source>
</evidence>
<dbReference type="Gene3D" id="3.40.50.2000">
    <property type="entry name" value="Glycogen Phosphorylase B"/>
    <property type="match status" value="2"/>
</dbReference>
<dbReference type="CDD" id="cd03789">
    <property type="entry name" value="GT9_LPS_heptosyltransferase"/>
    <property type="match status" value="1"/>
</dbReference>
<gene>
    <name evidence="3" type="ORF">ACFFI0_14480</name>
</gene>
<accession>A0ABV6HKV1</accession>
<dbReference type="PANTHER" id="PTHR30160">
    <property type="entry name" value="TETRAACYLDISACCHARIDE 4'-KINASE-RELATED"/>
    <property type="match status" value="1"/>
</dbReference>
<reference evidence="3 4" key="1">
    <citation type="submission" date="2024-09" db="EMBL/GenBank/DDBJ databases">
        <authorList>
            <person name="Sun Q."/>
            <person name="Mori K."/>
        </authorList>
    </citation>
    <scope>NUCLEOTIDE SEQUENCE [LARGE SCALE GENOMIC DNA]</scope>
    <source>
        <strain evidence="3 4">CCM 7765</strain>
    </source>
</reference>
<dbReference type="SUPFAM" id="SSF53756">
    <property type="entry name" value="UDP-Glycosyltransferase/glycogen phosphorylase"/>
    <property type="match status" value="1"/>
</dbReference>
<dbReference type="InterPro" id="IPR051199">
    <property type="entry name" value="LPS_LOS_Heptosyltrfase"/>
</dbReference>
<dbReference type="Proteomes" id="UP001589774">
    <property type="component" value="Unassembled WGS sequence"/>
</dbReference>
<name>A0ABV6HKV1_9SPHI</name>
<evidence type="ECO:0000256" key="1">
    <source>
        <dbReference type="ARBA" id="ARBA00022676"/>
    </source>
</evidence>
<dbReference type="EMBL" id="JBHLWO010000002">
    <property type="protein sequence ID" value="MFC0319524.1"/>
    <property type="molecule type" value="Genomic_DNA"/>
</dbReference>
<dbReference type="PANTHER" id="PTHR30160:SF1">
    <property type="entry name" value="LIPOPOLYSACCHARIDE 1,2-N-ACETYLGLUCOSAMINETRANSFERASE-RELATED"/>
    <property type="match status" value="1"/>
</dbReference>
<proteinExistence type="predicted"/>
<comment type="caution">
    <text evidence="3">The sequence shown here is derived from an EMBL/GenBank/DDBJ whole genome shotgun (WGS) entry which is preliminary data.</text>
</comment>
<evidence type="ECO:0000256" key="2">
    <source>
        <dbReference type="ARBA" id="ARBA00022679"/>
    </source>
</evidence>
<keyword evidence="2" id="KW-0808">Transferase</keyword>